<comment type="caution">
    <text evidence="1">The sequence shown here is derived from an EMBL/GenBank/DDBJ whole genome shotgun (WGS) entry which is preliminary data.</text>
</comment>
<evidence type="ECO:0000313" key="1">
    <source>
        <dbReference type="EMBL" id="CAG7732848.1"/>
    </source>
</evidence>
<accession>A0A8J2K402</accession>
<proteinExistence type="predicted"/>
<dbReference type="EMBL" id="CAJVCH010238733">
    <property type="protein sequence ID" value="CAG7732848.1"/>
    <property type="molecule type" value="Genomic_DNA"/>
</dbReference>
<protein>
    <submittedName>
        <fullName evidence="1">Uncharacterized protein</fullName>
    </submittedName>
</protein>
<feature type="non-terminal residue" evidence="1">
    <location>
        <position position="40"/>
    </location>
</feature>
<evidence type="ECO:0000313" key="2">
    <source>
        <dbReference type="Proteomes" id="UP000708208"/>
    </source>
</evidence>
<keyword evidence="2" id="KW-1185">Reference proteome</keyword>
<dbReference type="Proteomes" id="UP000708208">
    <property type="component" value="Unassembled WGS sequence"/>
</dbReference>
<organism evidence="1 2">
    <name type="scientific">Allacma fusca</name>
    <dbReference type="NCBI Taxonomy" id="39272"/>
    <lineage>
        <taxon>Eukaryota</taxon>
        <taxon>Metazoa</taxon>
        <taxon>Ecdysozoa</taxon>
        <taxon>Arthropoda</taxon>
        <taxon>Hexapoda</taxon>
        <taxon>Collembola</taxon>
        <taxon>Symphypleona</taxon>
        <taxon>Sminthuridae</taxon>
        <taxon>Allacma</taxon>
    </lineage>
</organism>
<reference evidence="1" key="1">
    <citation type="submission" date="2021-06" db="EMBL/GenBank/DDBJ databases">
        <authorList>
            <person name="Hodson N. C."/>
            <person name="Mongue J. A."/>
            <person name="Jaron S. K."/>
        </authorList>
    </citation>
    <scope>NUCLEOTIDE SEQUENCE</scope>
</reference>
<gene>
    <name evidence="1" type="ORF">AFUS01_LOCUS21333</name>
</gene>
<name>A0A8J2K402_9HEXA</name>
<sequence length="40" mass="4743">FSPTTREQIMAHMNQSEHILLQNHYLCKLSINEKYPGEIQ</sequence>
<dbReference type="AlphaFoldDB" id="A0A8J2K402"/>